<evidence type="ECO:0000313" key="2">
    <source>
        <dbReference type="EMBL" id="KAK9307978.1"/>
    </source>
</evidence>
<evidence type="ECO:0000256" key="1">
    <source>
        <dbReference type="SAM" id="Phobius"/>
    </source>
</evidence>
<proteinExistence type="predicted"/>
<evidence type="ECO:0000313" key="3">
    <source>
        <dbReference type="Proteomes" id="UP001432146"/>
    </source>
</evidence>
<protein>
    <submittedName>
        <fullName evidence="2">Uncharacterized protein</fullName>
    </submittedName>
</protein>
<keyword evidence="3" id="KW-1185">Reference proteome</keyword>
<sequence>MFKKKKIQKENHMSYFFGGTAIGIAAGLLAGKLFLNTSTERNQKFESEILANKNIKDSQDNNTHNKYLTKKDCTVSKNDNNYAEKSLPPISSNIVDNELKYNMNNLNSNCKYDKDNGVFYDKNCTLFNISIEDNKYNASTNIFSENVKEKTKNNSYFKFEDIKQASSCVAQLENTVNIKDENLLKAVNEKRISITSIDKSIELTDTFNNLSINFNKNSTTYKNLPHIESSATSSNISSNYIDNASNMATCNDTTYSDNEERNILNFTAMEEFCETGIISSTKYNFDDI</sequence>
<keyword evidence="1" id="KW-0472">Membrane</keyword>
<dbReference type="AlphaFoldDB" id="A0AAW1AGK2"/>
<accession>A0AAW1AGK2</accession>
<name>A0AAW1AGK2_9HYME</name>
<keyword evidence="1" id="KW-1133">Transmembrane helix</keyword>
<dbReference type="EMBL" id="JAWNGG020000024">
    <property type="protein sequence ID" value="KAK9307978.1"/>
    <property type="molecule type" value="Genomic_DNA"/>
</dbReference>
<gene>
    <name evidence="2" type="ORF">QLX08_001884</name>
</gene>
<feature type="transmembrane region" description="Helical" evidence="1">
    <location>
        <begin position="12"/>
        <end position="35"/>
    </location>
</feature>
<dbReference type="Proteomes" id="UP001432146">
    <property type="component" value="Unassembled WGS sequence"/>
</dbReference>
<comment type="caution">
    <text evidence="2">The sequence shown here is derived from an EMBL/GenBank/DDBJ whole genome shotgun (WGS) entry which is preliminary data.</text>
</comment>
<reference evidence="2 3" key="1">
    <citation type="submission" date="2024-05" db="EMBL/GenBank/DDBJ databases">
        <title>The nuclear and mitochondrial genome assemblies of Tetragonisca angustula (Apidae: Meliponini), a tiny yet remarkable pollinator in the Neotropics.</title>
        <authorList>
            <person name="Ferrari R."/>
            <person name="Ricardo P.C."/>
            <person name="Dias F.C."/>
            <person name="Araujo N.S."/>
            <person name="Soares D.O."/>
            <person name="Zhou Q.-S."/>
            <person name="Zhu C.-D."/>
            <person name="Coutinho L."/>
            <person name="Airas M.C."/>
            <person name="Batista T.M."/>
        </authorList>
    </citation>
    <scope>NUCLEOTIDE SEQUENCE [LARGE SCALE GENOMIC DNA]</scope>
    <source>
        <strain evidence="2">ASF017062</strain>
        <tissue evidence="2">Abdomen</tissue>
    </source>
</reference>
<keyword evidence="1" id="KW-0812">Transmembrane</keyword>
<organism evidence="2 3">
    <name type="scientific">Tetragonisca angustula</name>
    <dbReference type="NCBI Taxonomy" id="166442"/>
    <lineage>
        <taxon>Eukaryota</taxon>
        <taxon>Metazoa</taxon>
        <taxon>Ecdysozoa</taxon>
        <taxon>Arthropoda</taxon>
        <taxon>Hexapoda</taxon>
        <taxon>Insecta</taxon>
        <taxon>Pterygota</taxon>
        <taxon>Neoptera</taxon>
        <taxon>Endopterygota</taxon>
        <taxon>Hymenoptera</taxon>
        <taxon>Apocrita</taxon>
        <taxon>Aculeata</taxon>
        <taxon>Apoidea</taxon>
        <taxon>Anthophila</taxon>
        <taxon>Apidae</taxon>
        <taxon>Tetragonisca</taxon>
    </lineage>
</organism>